<dbReference type="InterPro" id="IPR040424">
    <property type="entry name" value="Smn1"/>
</dbReference>
<dbReference type="Gene3D" id="2.30.30.140">
    <property type="match status" value="1"/>
</dbReference>
<comment type="caution">
    <text evidence="9">The sequence shown here is derived from an EMBL/GenBank/DDBJ whole genome shotgun (WGS) entry which is preliminary data.</text>
</comment>
<dbReference type="Pfam" id="PF20636">
    <property type="entry name" value="SMN_G2-BD"/>
    <property type="match status" value="1"/>
</dbReference>
<dbReference type="InterPro" id="IPR049481">
    <property type="entry name" value="SMN_G2-BD"/>
</dbReference>
<dbReference type="GO" id="GO:0008380">
    <property type="term" value="P:RNA splicing"/>
    <property type="evidence" value="ECO:0007669"/>
    <property type="project" value="UniProtKB-KW"/>
</dbReference>
<dbReference type="CDD" id="cd22851">
    <property type="entry name" value="SMN_N"/>
    <property type="match status" value="1"/>
</dbReference>
<dbReference type="PANTHER" id="PTHR39267">
    <property type="entry name" value="SURVIVAL MOTOR NEURON-LIKE PROTEIN 1"/>
    <property type="match status" value="1"/>
</dbReference>
<evidence type="ECO:0000313" key="9">
    <source>
        <dbReference type="EMBL" id="KAK0178062.1"/>
    </source>
</evidence>
<protein>
    <recommendedName>
        <fullName evidence="8">Tudor domain-containing protein</fullName>
    </recommendedName>
</protein>
<evidence type="ECO:0000256" key="6">
    <source>
        <dbReference type="ARBA" id="ARBA00023242"/>
    </source>
</evidence>
<evidence type="ECO:0000313" key="10">
    <source>
        <dbReference type="Proteomes" id="UP001168990"/>
    </source>
</evidence>
<sequence>MADNDNLLFVRGAHKDNHDQSADDVWDDSVLIKAYDRAISLAKDEVAKRLSLETDSSRTKSTKLQTPMPSGVNSNYLKKKWTVGSPCRAIYSVDGQPYEAIISKILKDSACIVKFVGYGNMEKVNLSSLQDSDGLESQMAQQKDALASKTHLADNNDVNNLHFNHQACNSNEFIDERMDYESDIPKQQKKNQTISSPPFNSAFNMMPPAPPLPPQLIARLPENDDDALSSMLMSWYISGFHTGFYHGIKQAESSKNSRKKC</sequence>
<dbReference type="SUPFAM" id="SSF63748">
    <property type="entry name" value="Tudor/PWWP/MBT"/>
    <property type="match status" value="1"/>
</dbReference>
<dbReference type="GO" id="GO:0006397">
    <property type="term" value="P:mRNA processing"/>
    <property type="evidence" value="ECO:0007669"/>
    <property type="project" value="UniProtKB-KW"/>
</dbReference>
<dbReference type="Gene3D" id="3.40.190.10">
    <property type="entry name" value="Periplasmic binding protein-like II"/>
    <property type="match status" value="1"/>
</dbReference>
<evidence type="ECO:0000256" key="5">
    <source>
        <dbReference type="ARBA" id="ARBA00023187"/>
    </source>
</evidence>
<evidence type="ECO:0000256" key="3">
    <source>
        <dbReference type="ARBA" id="ARBA00005371"/>
    </source>
</evidence>
<feature type="domain" description="Tudor" evidence="8">
    <location>
        <begin position="80"/>
        <end position="142"/>
    </location>
</feature>
<dbReference type="InterPro" id="IPR002999">
    <property type="entry name" value="Tudor"/>
</dbReference>
<dbReference type="Pfam" id="PF06003">
    <property type="entry name" value="SMN_Tudor"/>
    <property type="match status" value="1"/>
</dbReference>
<evidence type="ECO:0000256" key="1">
    <source>
        <dbReference type="ARBA" id="ARBA00004216"/>
    </source>
</evidence>
<keyword evidence="10" id="KW-1185">Reference proteome</keyword>
<dbReference type="Proteomes" id="UP001168990">
    <property type="component" value="Unassembled WGS sequence"/>
</dbReference>
<gene>
    <name evidence="9" type="ORF">PV328_002043</name>
</gene>
<keyword evidence="5" id="KW-0508">mRNA splicing</keyword>
<dbReference type="EMBL" id="JAQQBS010000001">
    <property type="protein sequence ID" value="KAK0178062.1"/>
    <property type="molecule type" value="Genomic_DNA"/>
</dbReference>
<organism evidence="9 10">
    <name type="scientific">Microctonus aethiopoides</name>
    <dbReference type="NCBI Taxonomy" id="144406"/>
    <lineage>
        <taxon>Eukaryota</taxon>
        <taxon>Metazoa</taxon>
        <taxon>Ecdysozoa</taxon>
        <taxon>Arthropoda</taxon>
        <taxon>Hexapoda</taxon>
        <taxon>Insecta</taxon>
        <taxon>Pterygota</taxon>
        <taxon>Neoptera</taxon>
        <taxon>Endopterygota</taxon>
        <taxon>Hymenoptera</taxon>
        <taxon>Apocrita</taxon>
        <taxon>Ichneumonoidea</taxon>
        <taxon>Braconidae</taxon>
        <taxon>Euphorinae</taxon>
        <taxon>Microctonus</taxon>
    </lineage>
</organism>
<dbReference type="Pfam" id="PF20635">
    <property type="entry name" value="SMN_YG-box"/>
    <property type="match status" value="1"/>
</dbReference>
<reference evidence="9" key="1">
    <citation type="journal article" date="2023" name="bioRxiv">
        <title>Scaffold-level genome assemblies of two parasitoid biocontrol wasps reveal the parthenogenesis mechanism and an associated novel virus.</title>
        <authorList>
            <person name="Inwood S."/>
            <person name="Skelly J."/>
            <person name="Guhlin J."/>
            <person name="Harrop T."/>
            <person name="Goldson S."/>
            <person name="Dearden P."/>
        </authorList>
    </citation>
    <scope>NUCLEOTIDE SEQUENCE</scope>
    <source>
        <strain evidence="9">Irish</strain>
        <tissue evidence="9">Whole body</tissue>
    </source>
</reference>
<keyword evidence="6" id="KW-0539">Nucleus</keyword>
<dbReference type="GO" id="GO:0030018">
    <property type="term" value="C:Z disc"/>
    <property type="evidence" value="ECO:0007669"/>
    <property type="project" value="UniProtKB-SubCell"/>
</dbReference>
<dbReference type="AlphaFoldDB" id="A0AA39KY88"/>
<evidence type="ECO:0000256" key="2">
    <source>
        <dbReference type="ARBA" id="ARBA00004408"/>
    </source>
</evidence>
<dbReference type="InterPro" id="IPR047313">
    <property type="entry name" value="SMN_C"/>
</dbReference>
<dbReference type="PROSITE" id="PS50304">
    <property type="entry name" value="TUDOR"/>
    <property type="match status" value="1"/>
</dbReference>
<dbReference type="GO" id="GO:0003723">
    <property type="term" value="F:RNA binding"/>
    <property type="evidence" value="ECO:0007669"/>
    <property type="project" value="InterPro"/>
</dbReference>
<dbReference type="GO" id="GO:0015030">
    <property type="term" value="C:Cajal body"/>
    <property type="evidence" value="ECO:0007669"/>
    <property type="project" value="UniProtKB-SubCell"/>
</dbReference>
<name>A0AA39KY88_9HYME</name>
<dbReference type="SMART" id="SM00333">
    <property type="entry name" value="TUDOR"/>
    <property type="match status" value="1"/>
</dbReference>
<keyword evidence="4" id="KW-0507">mRNA processing</keyword>
<dbReference type="InterPro" id="IPR010304">
    <property type="entry name" value="SMN_Tudor"/>
</dbReference>
<dbReference type="PANTHER" id="PTHR39267:SF1">
    <property type="entry name" value="SURVIVAL MOTOR NEURON PROTEIN"/>
    <property type="match status" value="1"/>
</dbReference>
<dbReference type="CDD" id="cd22852">
    <property type="entry name" value="SMN_C"/>
    <property type="match status" value="1"/>
</dbReference>
<comment type="similarity">
    <text evidence="3">Belongs to the SMN family.</text>
</comment>
<proteinExistence type="inferred from homology"/>
<evidence type="ECO:0000256" key="7">
    <source>
        <dbReference type="ARBA" id="ARBA00034695"/>
    </source>
</evidence>
<dbReference type="GO" id="GO:0097504">
    <property type="term" value="C:Gemini of Cajal bodies"/>
    <property type="evidence" value="ECO:0007669"/>
    <property type="project" value="UniProtKB-SubCell"/>
</dbReference>
<reference evidence="9" key="2">
    <citation type="submission" date="2023-03" db="EMBL/GenBank/DDBJ databases">
        <authorList>
            <person name="Inwood S.N."/>
            <person name="Skelly J.G."/>
            <person name="Guhlin J."/>
            <person name="Harrop T.W.R."/>
            <person name="Goldson S.G."/>
            <person name="Dearden P.K."/>
        </authorList>
    </citation>
    <scope>NUCLEOTIDE SEQUENCE</scope>
    <source>
        <strain evidence="9">Irish</strain>
        <tissue evidence="9">Whole body</tissue>
    </source>
</reference>
<comment type="subcellular location">
    <subcellularLocation>
        <location evidence="1">Cytoplasm</location>
        <location evidence="1">Myofibril</location>
        <location evidence="1">Sarcomere</location>
        <location evidence="1">Z line</location>
    </subcellularLocation>
    <subcellularLocation>
        <location evidence="2">Nucleus</location>
        <location evidence="2">Cajal body</location>
    </subcellularLocation>
    <subcellularLocation>
        <location evidence="7">Nucleus</location>
        <location evidence="7">Gem</location>
    </subcellularLocation>
</comment>
<evidence type="ECO:0000259" key="8">
    <source>
        <dbReference type="PROSITE" id="PS50304"/>
    </source>
</evidence>
<accession>A0AA39KY88</accession>
<evidence type="ECO:0000256" key="4">
    <source>
        <dbReference type="ARBA" id="ARBA00022664"/>
    </source>
</evidence>